<dbReference type="AlphaFoldDB" id="A0A811TDW9"/>
<evidence type="ECO:0000313" key="2">
    <source>
        <dbReference type="EMBL" id="CAD6493863.1"/>
    </source>
</evidence>
<sequence>MEFSSTSVIRMFPDGTIAPRTIKNSAKAKKAVTKFAITPAVRMRTLSFLVAIFLSIGLLSLLLPNNCSSSGSAKAPIGIGANNMPSDLTRIPSTLQSIACENSCTIKVTTRPISPHVSGMKSLTPGINRIFLG</sequence>
<keyword evidence="1" id="KW-1133">Transmembrane helix</keyword>
<reference evidence="2" key="1">
    <citation type="submission" date="2020-10" db="EMBL/GenBank/DDBJ databases">
        <authorList>
            <person name="Hahn C.J."/>
            <person name="Laso-Perez R."/>
            <person name="Vulcano F."/>
            <person name="Vaziourakis K.-M."/>
            <person name="Stokke R."/>
            <person name="Steen I.H."/>
            <person name="Teske A."/>
            <person name="Boetius A."/>
            <person name="Liebeke M."/>
            <person name="Amann R."/>
            <person name="Knittel K."/>
        </authorList>
    </citation>
    <scope>NUCLEOTIDE SEQUENCE</scope>
    <source>
        <strain evidence="2">Gfbio:e3339647-f889-4370-9287-4fb5cb688e4c:AG392M11_GoMArc1</strain>
    </source>
</reference>
<protein>
    <submittedName>
        <fullName evidence="2">Uncharacterized protein</fullName>
    </submittedName>
</protein>
<name>A0A811TDW9_9EURY</name>
<feature type="transmembrane region" description="Helical" evidence="1">
    <location>
        <begin position="45"/>
        <end position="63"/>
    </location>
</feature>
<keyword evidence="1" id="KW-0472">Membrane</keyword>
<evidence type="ECO:0000313" key="3">
    <source>
        <dbReference type="Proteomes" id="UP000639006"/>
    </source>
</evidence>
<comment type="caution">
    <text evidence="2">The sequence shown here is derived from an EMBL/GenBank/DDBJ whole genome shotgun (WGS) entry which is preliminary data.</text>
</comment>
<accession>A0A811TDW9</accession>
<gene>
    <name evidence="2" type="ORF">DIAAKJNI_00568</name>
</gene>
<evidence type="ECO:0000256" key="1">
    <source>
        <dbReference type="SAM" id="Phobius"/>
    </source>
</evidence>
<dbReference type="EMBL" id="CAJHIQ010000054">
    <property type="protein sequence ID" value="CAD6493863.1"/>
    <property type="molecule type" value="Genomic_DNA"/>
</dbReference>
<proteinExistence type="predicted"/>
<organism evidence="2 3">
    <name type="scientific">Candidatus Argoarchaeum ethanivorans</name>
    <dbReference type="NCBI Taxonomy" id="2608793"/>
    <lineage>
        <taxon>Archaea</taxon>
        <taxon>Methanobacteriati</taxon>
        <taxon>Methanobacteriota</taxon>
        <taxon>Stenosarchaea group</taxon>
        <taxon>Methanomicrobia</taxon>
        <taxon>Methanosarcinales</taxon>
        <taxon>Methanosarcinales incertae sedis</taxon>
        <taxon>GOM Arc I cluster</taxon>
        <taxon>Candidatus Argoarchaeum</taxon>
    </lineage>
</organism>
<keyword evidence="1" id="KW-0812">Transmembrane</keyword>
<dbReference type="Proteomes" id="UP000639006">
    <property type="component" value="Unassembled WGS sequence"/>
</dbReference>